<keyword evidence="3" id="KW-1185">Reference proteome</keyword>
<dbReference type="Proteomes" id="UP001595823">
    <property type="component" value="Unassembled WGS sequence"/>
</dbReference>
<evidence type="ECO:0000313" key="3">
    <source>
        <dbReference type="Proteomes" id="UP001595823"/>
    </source>
</evidence>
<gene>
    <name evidence="2" type="ORF">ACFPET_01490</name>
</gene>
<evidence type="ECO:0000256" key="1">
    <source>
        <dbReference type="SAM" id="MobiDB-lite"/>
    </source>
</evidence>
<dbReference type="RefSeq" id="WP_380617606.1">
    <property type="nucleotide sequence ID" value="NZ_JBHSDK010000002.1"/>
</dbReference>
<feature type="compositionally biased region" description="Low complexity" evidence="1">
    <location>
        <begin position="46"/>
        <end position="58"/>
    </location>
</feature>
<sequence length="75" mass="8188">MRITMRALYSTPEWTASPGQTITVPGTLGRTLIDRRYAVAADSDPAETPTEPASTPTRKATKRARGRATEKPTEE</sequence>
<organism evidence="2 3">
    <name type="scientific">Salininema proteolyticum</name>
    <dbReference type="NCBI Taxonomy" id="1607685"/>
    <lineage>
        <taxon>Bacteria</taxon>
        <taxon>Bacillati</taxon>
        <taxon>Actinomycetota</taxon>
        <taxon>Actinomycetes</taxon>
        <taxon>Glycomycetales</taxon>
        <taxon>Glycomycetaceae</taxon>
        <taxon>Salininema</taxon>
    </lineage>
</organism>
<name>A0ABV8TT66_9ACTN</name>
<accession>A0ABV8TT66</accession>
<dbReference type="EMBL" id="JBHSDK010000002">
    <property type="protein sequence ID" value="MFC4333867.1"/>
    <property type="molecule type" value="Genomic_DNA"/>
</dbReference>
<proteinExistence type="predicted"/>
<comment type="caution">
    <text evidence="2">The sequence shown here is derived from an EMBL/GenBank/DDBJ whole genome shotgun (WGS) entry which is preliminary data.</text>
</comment>
<protein>
    <submittedName>
        <fullName evidence="2">Uncharacterized protein</fullName>
    </submittedName>
</protein>
<feature type="region of interest" description="Disordered" evidence="1">
    <location>
        <begin position="40"/>
        <end position="75"/>
    </location>
</feature>
<reference evidence="3" key="1">
    <citation type="journal article" date="2019" name="Int. J. Syst. Evol. Microbiol.">
        <title>The Global Catalogue of Microorganisms (GCM) 10K type strain sequencing project: providing services to taxonomists for standard genome sequencing and annotation.</title>
        <authorList>
            <consortium name="The Broad Institute Genomics Platform"/>
            <consortium name="The Broad Institute Genome Sequencing Center for Infectious Disease"/>
            <person name="Wu L."/>
            <person name="Ma J."/>
        </authorList>
    </citation>
    <scope>NUCLEOTIDE SEQUENCE [LARGE SCALE GENOMIC DNA]</scope>
    <source>
        <strain evidence="3">IBRC-M 10908</strain>
    </source>
</reference>
<evidence type="ECO:0000313" key="2">
    <source>
        <dbReference type="EMBL" id="MFC4333867.1"/>
    </source>
</evidence>